<protein>
    <submittedName>
        <fullName evidence="1">Histidine protein methyltransferase 1</fullName>
    </submittedName>
</protein>
<keyword evidence="1" id="KW-0489">Methyltransferase</keyword>
<dbReference type="GO" id="GO:0008168">
    <property type="term" value="F:methyltransferase activity"/>
    <property type="evidence" value="ECO:0007669"/>
    <property type="project" value="UniProtKB-KW"/>
</dbReference>
<accession>A0A392SRQ1</accession>
<name>A0A392SRQ1_9FABA</name>
<proteinExistence type="predicted"/>
<dbReference type="EMBL" id="LXQA010418028">
    <property type="protein sequence ID" value="MCI50536.1"/>
    <property type="molecule type" value="Genomic_DNA"/>
</dbReference>
<evidence type="ECO:0000313" key="2">
    <source>
        <dbReference type="Proteomes" id="UP000265520"/>
    </source>
</evidence>
<dbReference type="Proteomes" id="UP000265520">
    <property type="component" value="Unassembled WGS sequence"/>
</dbReference>
<evidence type="ECO:0000313" key="1">
    <source>
        <dbReference type="EMBL" id="MCI50536.1"/>
    </source>
</evidence>
<keyword evidence="2" id="KW-1185">Reference proteome</keyword>
<comment type="caution">
    <text evidence="1">The sequence shown here is derived from an EMBL/GenBank/DDBJ whole genome shotgun (WGS) entry which is preliminary data.</text>
</comment>
<dbReference type="GO" id="GO:0032259">
    <property type="term" value="P:methylation"/>
    <property type="evidence" value="ECO:0007669"/>
    <property type="project" value="UniProtKB-KW"/>
</dbReference>
<sequence length="47" mass="4957">MRAPAILAQCLPGLVPHDRGSLSISSIPEKDIHLASPAVEIIPSKVQ</sequence>
<organism evidence="1 2">
    <name type="scientific">Trifolium medium</name>
    <dbReference type="NCBI Taxonomy" id="97028"/>
    <lineage>
        <taxon>Eukaryota</taxon>
        <taxon>Viridiplantae</taxon>
        <taxon>Streptophyta</taxon>
        <taxon>Embryophyta</taxon>
        <taxon>Tracheophyta</taxon>
        <taxon>Spermatophyta</taxon>
        <taxon>Magnoliopsida</taxon>
        <taxon>eudicotyledons</taxon>
        <taxon>Gunneridae</taxon>
        <taxon>Pentapetalae</taxon>
        <taxon>rosids</taxon>
        <taxon>fabids</taxon>
        <taxon>Fabales</taxon>
        <taxon>Fabaceae</taxon>
        <taxon>Papilionoideae</taxon>
        <taxon>50 kb inversion clade</taxon>
        <taxon>NPAAA clade</taxon>
        <taxon>Hologalegina</taxon>
        <taxon>IRL clade</taxon>
        <taxon>Trifolieae</taxon>
        <taxon>Trifolium</taxon>
    </lineage>
</organism>
<feature type="non-terminal residue" evidence="1">
    <location>
        <position position="47"/>
    </location>
</feature>
<keyword evidence="1" id="KW-0808">Transferase</keyword>
<reference evidence="1 2" key="1">
    <citation type="journal article" date="2018" name="Front. Plant Sci.">
        <title>Red Clover (Trifolium pratense) and Zigzag Clover (T. medium) - A Picture of Genomic Similarities and Differences.</title>
        <authorList>
            <person name="Dluhosova J."/>
            <person name="Istvanek J."/>
            <person name="Nedelnik J."/>
            <person name="Repkova J."/>
        </authorList>
    </citation>
    <scope>NUCLEOTIDE SEQUENCE [LARGE SCALE GENOMIC DNA]</scope>
    <source>
        <strain evidence="2">cv. 10/8</strain>
        <tissue evidence="1">Leaf</tissue>
    </source>
</reference>
<dbReference type="AlphaFoldDB" id="A0A392SRQ1"/>